<evidence type="ECO:0000313" key="3">
    <source>
        <dbReference type="Proteomes" id="UP001295794"/>
    </source>
</evidence>
<feature type="compositionally biased region" description="Polar residues" evidence="1">
    <location>
        <begin position="517"/>
        <end position="527"/>
    </location>
</feature>
<dbReference type="Proteomes" id="UP001295794">
    <property type="component" value="Unassembled WGS sequence"/>
</dbReference>
<feature type="region of interest" description="Disordered" evidence="1">
    <location>
        <begin position="390"/>
        <end position="494"/>
    </location>
</feature>
<feature type="compositionally biased region" description="Low complexity" evidence="1">
    <location>
        <begin position="205"/>
        <end position="214"/>
    </location>
</feature>
<proteinExistence type="predicted"/>
<dbReference type="EMBL" id="CAVNYO010000143">
    <property type="protein sequence ID" value="CAK5269237.1"/>
    <property type="molecule type" value="Genomic_DNA"/>
</dbReference>
<dbReference type="AlphaFoldDB" id="A0AAD2H887"/>
<sequence length="895" mass="94750">MSATVHNAPGSLRSVGSNASLKSTSSLTRKPRIRARSKTVSSSTPEGAADILPPSPQLPGYLFGGQVVTEPAQEPEASTSSTRPVYQAPPSAFSRIPSVPQLYDLGQRDSVLTHGSGFTQSGGSSSLYPASSSTASGPPSPRSLMSPQLEFEYDAEIESQGYNPDDVSDRLRLLVKNTYFLPPAHSKPSSSDLLPVGAKRGGSGTKTPTTPTFFDLFRKTRSKPPTPTTAAQTFDFRAPALRTTSDGSAVTGYPPRRRSESQTPMGTRSPLPNDPSGRVVVVREKMGDLIAAARQAEAELKARGPLPISASQTGHRATDVIDPTDAVDLPPPSSEYPFAVQASALHEMGVQDSVGAAVLAERLPPPSSPSPGDDWRRALLHAAVDHSLNGSSVVQTTSKPMSPTSGLSSPLMSQSSGHSISDSSSAPISPGRLIGQRIISPPLTDNRASLSPSPAPESSDRRDDGLMPPRPSSVLPRRSETPLMPLTPLAPPPRKQLVNPVYSLSQTSLPLDGAASRESTATGSGRLSDSYEAGIRNALFSPTLQSRSHSSLRQSMESDMHSMTDSTVEFYSDAAPSAGSDRQPSIHSLDQFRPTMSSSPSPRDSAVSPPPRTSSSLANVITPLSPPPRTRAFSLKAQRPPRSPLRPQSPSPSPPVPPAAPQPVQEIRIMDPGPSTPPLPESAQSATFSTLSLEIPPYGYGLGSGARSAPPGTPPSFFDSIQRMPNAMDELESSDDEDNIYYDGISSSPEQTHAPSSWRTAANSTASVNSIGLTRLGNHSSPYISRSADGHEPVGNIASTSSFFTERIGGKWSDSGHGPPTSTFDFYQYTQATKIASSVDLPSTVIADQSRPSDKKTQDSVRRLDGMLLQHMEAEKDTLRRMAASLASKGKERAV</sequence>
<feature type="compositionally biased region" description="Low complexity" evidence="1">
    <location>
        <begin position="544"/>
        <end position="555"/>
    </location>
</feature>
<organism evidence="2 3">
    <name type="scientific">Mycena citricolor</name>
    <dbReference type="NCBI Taxonomy" id="2018698"/>
    <lineage>
        <taxon>Eukaryota</taxon>
        <taxon>Fungi</taxon>
        <taxon>Dikarya</taxon>
        <taxon>Basidiomycota</taxon>
        <taxon>Agaricomycotina</taxon>
        <taxon>Agaricomycetes</taxon>
        <taxon>Agaricomycetidae</taxon>
        <taxon>Agaricales</taxon>
        <taxon>Marasmiineae</taxon>
        <taxon>Mycenaceae</taxon>
        <taxon>Mycena</taxon>
    </lineage>
</organism>
<feature type="compositionally biased region" description="Low complexity" evidence="1">
    <location>
        <begin position="115"/>
        <end position="137"/>
    </location>
</feature>
<feature type="compositionally biased region" description="Polar residues" evidence="1">
    <location>
        <begin position="390"/>
        <end position="404"/>
    </location>
</feature>
<feature type="compositionally biased region" description="Pro residues" evidence="1">
    <location>
        <begin position="641"/>
        <end position="661"/>
    </location>
</feature>
<gene>
    <name evidence="2" type="ORF">MYCIT1_LOCUS12818</name>
</gene>
<feature type="region of interest" description="Disordered" evidence="1">
    <location>
        <begin position="181"/>
        <end position="279"/>
    </location>
</feature>
<feature type="compositionally biased region" description="Low complexity" evidence="1">
    <location>
        <begin position="405"/>
        <end position="429"/>
    </location>
</feature>
<evidence type="ECO:0000256" key="1">
    <source>
        <dbReference type="SAM" id="MobiDB-lite"/>
    </source>
</evidence>
<evidence type="ECO:0000313" key="2">
    <source>
        <dbReference type="EMBL" id="CAK5269237.1"/>
    </source>
</evidence>
<feature type="region of interest" description="Disordered" evidence="1">
    <location>
        <begin position="702"/>
        <end position="721"/>
    </location>
</feature>
<name>A0AAD2H887_9AGAR</name>
<keyword evidence="3" id="KW-1185">Reference proteome</keyword>
<feature type="compositionally biased region" description="Polar residues" evidence="1">
    <location>
        <begin position="14"/>
        <end position="28"/>
    </location>
</feature>
<reference evidence="2" key="1">
    <citation type="submission" date="2023-11" db="EMBL/GenBank/DDBJ databases">
        <authorList>
            <person name="De Vega J J."/>
            <person name="De Vega J J."/>
        </authorList>
    </citation>
    <scope>NUCLEOTIDE SEQUENCE</scope>
</reference>
<feature type="region of interest" description="Disordered" evidence="1">
    <location>
        <begin position="542"/>
        <end position="662"/>
    </location>
</feature>
<feature type="region of interest" description="Disordered" evidence="1">
    <location>
        <begin position="1"/>
        <end position="149"/>
    </location>
</feature>
<feature type="compositionally biased region" description="Low complexity" evidence="1">
    <location>
        <begin position="472"/>
        <end position="487"/>
    </location>
</feature>
<comment type="caution">
    <text evidence="2">The sequence shown here is derived from an EMBL/GenBank/DDBJ whole genome shotgun (WGS) entry which is preliminary data.</text>
</comment>
<feature type="region of interest" description="Disordered" evidence="1">
    <location>
        <begin position="667"/>
        <end position="686"/>
    </location>
</feature>
<protein>
    <submittedName>
        <fullName evidence="2">Uncharacterized protein</fullName>
    </submittedName>
</protein>
<feature type="region of interest" description="Disordered" evidence="1">
    <location>
        <begin position="509"/>
        <end position="528"/>
    </location>
</feature>
<accession>A0AAD2H887</accession>
<feature type="compositionally biased region" description="Low complexity" evidence="1">
    <location>
        <begin position="593"/>
        <end position="607"/>
    </location>
</feature>